<dbReference type="EMBL" id="FOUY01000048">
    <property type="protein sequence ID" value="SFO37263.1"/>
    <property type="molecule type" value="Genomic_DNA"/>
</dbReference>
<reference evidence="2 3" key="1">
    <citation type="submission" date="2016-10" db="EMBL/GenBank/DDBJ databases">
        <authorList>
            <person name="de Groot N.N."/>
        </authorList>
    </citation>
    <scope>NUCLEOTIDE SEQUENCE [LARGE SCALE GENOMIC DNA]</scope>
    <source>
        <strain evidence="2 3">CGMCC 4.1877</strain>
    </source>
</reference>
<evidence type="ECO:0000313" key="2">
    <source>
        <dbReference type="EMBL" id="SFO37263.1"/>
    </source>
</evidence>
<dbReference type="RefSeq" id="WP_245773872.1">
    <property type="nucleotide sequence ID" value="NZ_FOUY01000048.1"/>
</dbReference>
<feature type="compositionally biased region" description="Low complexity" evidence="1">
    <location>
        <begin position="27"/>
        <end position="37"/>
    </location>
</feature>
<dbReference type="STRING" id="260086.SAMN05216207_104837"/>
<evidence type="ECO:0000313" key="3">
    <source>
        <dbReference type="Proteomes" id="UP000199614"/>
    </source>
</evidence>
<evidence type="ECO:0000256" key="1">
    <source>
        <dbReference type="SAM" id="MobiDB-lite"/>
    </source>
</evidence>
<dbReference type="Proteomes" id="UP000199614">
    <property type="component" value="Unassembled WGS sequence"/>
</dbReference>
<sequence length="142" mass="15691">MFTKLAAGRLRAGPRYRAIQVIPGSGRCSRRCSSPRSATSPVPRARAAGQLGRLTPKHRESDTTLHRGRITEQGSRLARWAATEVVQRVPGHIRLGQIRDHVGARHNNHNIGVLAAARQLTELVFYGLRDHHIRCLPHPAPA</sequence>
<accession>A0A1I5GMS6</accession>
<dbReference type="AlphaFoldDB" id="A0A1I5GMS6"/>
<gene>
    <name evidence="2" type="ORF">SAMN05216207_104837</name>
</gene>
<proteinExistence type="predicted"/>
<keyword evidence="3" id="KW-1185">Reference proteome</keyword>
<name>A0A1I5GMS6_PSUAM</name>
<protein>
    <submittedName>
        <fullName evidence="2">Uncharacterized protein</fullName>
    </submittedName>
</protein>
<organism evidence="2 3">
    <name type="scientific">Pseudonocardia ammonioxydans</name>
    <dbReference type="NCBI Taxonomy" id="260086"/>
    <lineage>
        <taxon>Bacteria</taxon>
        <taxon>Bacillati</taxon>
        <taxon>Actinomycetota</taxon>
        <taxon>Actinomycetes</taxon>
        <taxon>Pseudonocardiales</taxon>
        <taxon>Pseudonocardiaceae</taxon>
        <taxon>Pseudonocardia</taxon>
    </lineage>
</organism>
<feature type="region of interest" description="Disordered" evidence="1">
    <location>
        <begin position="27"/>
        <end position="69"/>
    </location>
</feature>